<sequence>MSESMQRTAAQWALPCLLFLGMIGMHHVNVDIEMPAGHVAMTSTTSPHGHAPDRPGPSPAHEVLHLCMAILGTAVSLLLLGWLLLRVMRPDQSRVPIRPGLLRAPQRSPPLGGRTLLDSSCVLRL</sequence>
<evidence type="ECO:0000256" key="1">
    <source>
        <dbReference type="SAM" id="Phobius"/>
    </source>
</evidence>
<feature type="transmembrane region" description="Helical" evidence="1">
    <location>
        <begin position="12"/>
        <end position="28"/>
    </location>
</feature>
<evidence type="ECO:0000313" key="3">
    <source>
        <dbReference type="Proteomes" id="UP000639606"/>
    </source>
</evidence>
<organism evidence="2 3">
    <name type="scientific">Saccharothrix coeruleofusca</name>
    <dbReference type="NCBI Taxonomy" id="33919"/>
    <lineage>
        <taxon>Bacteria</taxon>
        <taxon>Bacillati</taxon>
        <taxon>Actinomycetota</taxon>
        <taxon>Actinomycetes</taxon>
        <taxon>Pseudonocardiales</taxon>
        <taxon>Pseudonocardiaceae</taxon>
        <taxon>Saccharothrix</taxon>
    </lineage>
</organism>
<reference evidence="2" key="1">
    <citation type="journal article" date="2014" name="Int. J. Syst. Evol. Microbiol.">
        <title>Complete genome sequence of Corynebacterium casei LMG S-19264T (=DSM 44701T), isolated from a smear-ripened cheese.</title>
        <authorList>
            <consortium name="US DOE Joint Genome Institute (JGI-PGF)"/>
            <person name="Walter F."/>
            <person name="Albersmeier A."/>
            <person name="Kalinowski J."/>
            <person name="Ruckert C."/>
        </authorList>
    </citation>
    <scope>NUCLEOTIDE SEQUENCE</scope>
    <source>
        <strain evidence="2">JCM 3313</strain>
    </source>
</reference>
<feature type="transmembrane region" description="Helical" evidence="1">
    <location>
        <begin position="63"/>
        <end position="85"/>
    </location>
</feature>
<reference evidence="2" key="2">
    <citation type="submission" date="2020-09" db="EMBL/GenBank/DDBJ databases">
        <authorList>
            <person name="Sun Q."/>
            <person name="Ohkuma M."/>
        </authorList>
    </citation>
    <scope>NUCLEOTIDE SEQUENCE</scope>
    <source>
        <strain evidence="2">JCM 3313</strain>
    </source>
</reference>
<keyword evidence="3" id="KW-1185">Reference proteome</keyword>
<dbReference type="Proteomes" id="UP000639606">
    <property type="component" value="Unassembled WGS sequence"/>
</dbReference>
<evidence type="ECO:0000313" key="2">
    <source>
        <dbReference type="EMBL" id="GGP74509.1"/>
    </source>
</evidence>
<dbReference type="RefSeq" id="WP_189226209.1">
    <property type="nucleotide sequence ID" value="NZ_BMRG01000014.1"/>
</dbReference>
<proteinExistence type="predicted"/>
<protein>
    <submittedName>
        <fullName evidence="2">Uncharacterized protein</fullName>
    </submittedName>
</protein>
<name>A0A918EFN0_9PSEU</name>
<keyword evidence="1" id="KW-1133">Transmembrane helix</keyword>
<gene>
    <name evidence="2" type="ORF">GCM10010185_55120</name>
</gene>
<accession>A0A918EFN0</accession>
<keyword evidence="1" id="KW-0812">Transmembrane</keyword>
<comment type="caution">
    <text evidence="2">The sequence shown here is derived from an EMBL/GenBank/DDBJ whole genome shotgun (WGS) entry which is preliminary data.</text>
</comment>
<dbReference type="AlphaFoldDB" id="A0A918EFN0"/>
<dbReference type="EMBL" id="BMRG01000014">
    <property type="protein sequence ID" value="GGP74509.1"/>
    <property type="molecule type" value="Genomic_DNA"/>
</dbReference>
<keyword evidence="1" id="KW-0472">Membrane</keyword>